<dbReference type="EMBL" id="QAAD01000002">
    <property type="protein sequence ID" value="PTN10037.1"/>
    <property type="molecule type" value="Genomic_DNA"/>
</dbReference>
<name>A0A2T5C549_9BACT</name>
<sequence length="44" mass="5135">MGKTACKKDDYKEPENPKYRCKKCGSKAKKEDKLCKPKKIKDED</sequence>
<gene>
    <name evidence="1" type="ORF">C8N47_10217</name>
</gene>
<accession>A0A2T5C549</accession>
<keyword evidence="2" id="KW-1185">Reference proteome</keyword>
<comment type="caution">
    <text evidence="1">The sequence shown here is derived from an EMBL/GenBank/DDBJ whole genome shotgun (WGS) entry which is preliminary data.</text>
</comment>
<reference evidence="1 2" key="1">
    <citation type="submission" date="2018-04" db="EMBL/GenBank/DDBJ databases">
        <title>Genomic Encyclopedia of Archaeal and Bacterial Type Strains, Phase II (KMG-II): from individual species to whole genera.</title>
        <authorList>
            <person name="Goeker M."/>
        </authorList>
    </citation>
    <scope>NUCLEOTIDE SEQUENCE [LARGE SCALE GENOMIC DNA]</scope>
    <source>
        <strain evidence="1 2">DSM 28823</strain>
    </source>
</reference>
<dbReference type="AlphaFoldDB" id="A0A2T5C549"/>
<evidence type="ECO:0000313" key="2">
    <source>
        <dbReference type="Proteomes" id="UP000243525"/>
    </source>
</evidence>
<organism evidence="1 2">
    <name type="scientific">Mangrovibacterium marinum</name>
    <dbReference type="NCBI Taxonomy" id="1639118"/>
    <lineage>
        <taxon>Bacteria</taxon>
        <taxon>Pseudomonadati</taxon>
        <taxon>Bacteroidota</taxon>
        <taxon>Bacteroidia</taxon>
        <taxon>Marinilabiliales</taxon>
        <taxon>Prolixibacteraceae</taxon>
        <taxon>Mangrovibacterium</taxon>
    </lineage>
</organism>
<dbReference type="Proteomes" id="UP000243525">
    <property type="component" value="Unassembled WGS sequence"/>
</dbReference>
<proteinExistence type="predicted"/>
<evidence type="ECO:0000313" key="1">
    <source>
        <dbReference type="EMBL" id="PTN10037.1"/>
    </source>
</evidence>
<protein>
    <submittedName>
        <fullName evidence="1">Uncharacterized protein</fullName>
    </submittedName>
</protein>